<feature type="coiled-coil region" evidence="1">
    <location>
        <begin position="334"/>
        <end position="389"/>
    </location>
</feature>
<evidence type="ECO:0000256" key="2">
    <source>
        <dbReference type="SAM" id="MobiDB-lite"/>
    </source>
</evidence>
<gene>
    <name evidence="3" type="ORF">RF55_15972</name>
</gene>
<keyword evidence="4" id="KW-1185">Reference proteome</keyword>
<accession>A0A0J7K5J0</accession>
<comment type="caution">
    <text evidence="3">The sequence shown here is derived from an EMBL/GenBank/DDBJ whole genome shotgun (WGS) entry which is preliminary data.</text>
</comment>
<feature type="region of interest" description="Disordered" evidence="2">
    <location>
        <begin position="439"/>
        <end position="463"/>
    </location>
</feature>
<feature type="compositionally biased region" description="Polar residues" evidence="2">
    <location>
        <begin position="113"/>
        <end position="125"/>
    </location>
</feature>
<dbReference type="EMBL" id="LBMM01013824">
    <property type="protein sequence ID" value="KMQ85466.1"/>
    <property type="molecule type" value="Genomic_DNA"/>
</dbReference>
<evidence type="ECO:0000313" key="4">
    <source>
        <dbReference type="Proteomes" id="UP000036403"/>
    </source>
</evidence>
<sequence>MLRSSLSQINLSATLSEEQHDGRTNENSLVEEILKVEDSIVRMSAKISSKTASLLELDAAAESALANIISLDDPRDSWQNFDRVGRARRRGGANRVSESQWQAGGSTVPEVPPSSSNEGPASSWPTGEEHETTEVDRDPLDLTFVDCLSAEVVPQFQSQETAIALTPNIAAGTKRKAKKISPDAPSEEEPGVDAGMARKLRPKKKVPPRKTGSKSSSARNDSDSEVGQKKNVSQGSNKNKKKSRARRRSVTSSDNDEDSNFAPEELRALGATAAGSLALECIDDVEDERKNSPNINGQVSGRMKRKLIRAKKVINTLVYKAEASGDPALLRLKNRELTEKVQRLKLNKVVVKRELDDMRSLVDTLREEISGLKDRVNETEEDRRKSRESQRIMLWKHKKERGEVVCESPTVLMNDTLPAKDVASENRKVDIPLESYTSRTIKGSKPSSSSAVLSVPKDKDRGVESKAKEINNQIMSLIRQRAELKRQTIEDSETGSDRHVANGHEILHSVQLDTDQLDTDQLDTVHLDT</sequence>
<dbReference type="Proteomes" id="UP000036403">
    <property type="component" value="Unassembled WGS sequence"/>
</dbReference>
<feature type="compositionally biased region" description="Basic residues" evidence="2">
    <location>
        <begin position="198"/>
        <end position="212"/>
    </location>
</feature>
<organism evidence="3 4">
    <name type="scientific">Lasius niger</name>
    <name type="common">Black garden ant</name>
    <dbReference type="NCBI Taxonomy" id="67767"/>
    <lineage>
        <taxon>Eukaryota</taxon>
        <taxon>Metazoa</taxon>
        <taxon>Ecdysozoa</taxon>
        <taxon>Arthropoda</taxon>
        <taxon>Hexapoda</taxon>
        <taxon>Insecta</taxon>
        <taxon>Pterygota</taxon>
        <taxon>Neoptera</taxon>
        <taxon>Endopterygota</taxon>
        <taxon>Hymenoptera</taxon>
        <taxon>Apocrita</taxon>
        <taxon>Aculeata</taxon>
        <taxon>Formicoidea</taxon>
        <taxon>Formicidae</taxon>
        <taxon>Formicinae</taxon>
        <taxon>Lasius</taxon>
        <taxon>Lasius</taxon>
    </lineage>
</organism>
<feature type="region of interest" description="Disordered" evidence="2">
    <location>
        <begin position="88"/>
        <end position="138"/>
    </location>
</feature>
<feature type="compositionally biased region" description="Low complexity" evidence="2">
    <location>
        <begin position="444"/>
        <end position="455"/>
    </location>
</feature>
<feature type="region of interest" description="Disordered" evidence="2">
    <location>
        <begin position="172"/>
        <end position="261"/>
    </location>
</feature>
<evidence type="ECO:0000313" key="3">
    <source>
        <dbReference type="EMBL" id="KMQ85466.1"/>
    </source>
</evidence>
<proteinExistence type="predicted"/>
<keyword evidence="1" id="KW-0175">Coiled coil</keyword>
<protein>
    <submittedName>
        <fullName evidence="3">Uncharacterized protein</fullName>
    </submittedName>
</protein>
<evidence type="ECO:0000256" key="1">
    <source>
        <dbReference type="SAM" id="Coils"/>
    </source>
</evidence>
<feature type="compositionally biased region" description="Basic residues" evidence="2">
    <location>
        <begin position="238"/>
        <end position="249"/>
    </location>
</feature>
<feature type="compositionally biased region" description="Basic and acidic residues" evidence="2">
    <location>
        <begin position="127"/>
        <end position="138"/>
    </location>
</feature>
<name>A0A0J7K5J0_LASNI</name>
<dbReference type="AlphaFoldDB" id="A0A0J7K5J0"/>
<dbReference type="PaxDb" id="67767-A0A0J7K5J0"/>
<reference evidence="3 4" key="1">
    <citation type="submission" date="2015-04" db="EMBL/GenBank/DDBJ databases">
        <title>Lasius niger genome sequencing.</title>
        <authorList>
            <person name="Konorov E.A."/>
            <person name="Nikitin M.A."/>
            <person name="Kirill M.V."/>
            <person name="Chang P."/>
        </authorList>
    </citation>
    <scope>NUCLEOTIDE SEQUENCE [LARGE SCALE GENOMIC DNA]</scope>
    <source>
        <tissue evidence="3">Whole</tissue>
    </source>
</reference>